<evidence type="ECO:0000313" key="10">
    <source>
        <dbReference type="EMBL" id="KAF2035283.1"/>
    </source>
</evidence>
<evidence type="ECO:0000256" key="8">
    <source>
        <dbReference type="ARBA" id="ARBA00049877"/>
    </source>
</evidence>
<dbReference type="InterPro" id="IPR000891">
    <property type="entry name" value="PYR_CT"/>
</dbReference>
<dbReference type="EC" id="4.1.3.4" evidence="4"/>
<name>A0A9P4LRG1_9PLEO</name>
<organism evidence="10 11">
    <name type="scientific">Setomelanomma holmii</name>
    <dbReference type="NCBI Taxonomy" id="210430"/>
    <lineage>
        <taxon>Eukaryota</taxon>
        <taxon>Fungi</taxon>
        <taxon>Dikarya</taxon>
        <taxon>Ascomycota</taxon>
        <taxon>Pezizomycotina</taxon>
        <taxon>Dothideomycetes</taxon>
        <taxon>Pleosporomycetidae</taxon>
        <taxon>Pleosporales</taxon>
        <taxon>Pleosporineae</taxon>
        <taxon>Phaeosphaeriaceae</taxon>
        <taxon>Setomelanomma</taxon>
    </lineage>
</organism>
<comment type="catalytic activity">
    <reaction evidence="8">
        <text>(3S)-3-hydroxy-3-methylglutaryl-CoA = acetoacetate + acetyl-CoA</text>
        <dbReference type="Rhea" id="RHEA:24404"/>
        <dbReference type="ChEBI" id="CHEBI:13705"/>
        <dbReference type="ChEBI" id="CHEBI:43074"/>
        <dbReference type="ChEBI" id="CHEBI:57288"/>
        <dbReference type="EC" id="4.1.3.4"/>
    </reaction>
</comment>
<dbReference type="CDD" id="cd06558">
    <property type="entry name" value="crotonase-like"/>
    <property type="match status" value="1"/>
</dbReference>
<reference evidence="10" key="1">
    <citation type="journal article" date="2020" name="Stud. Mycol.">
        <title>101 Dothideomycetes genomes: a test case for predicting lifestyles and emergence of pathogens.</title>
        <authorList>
            <person name="Haridas S."/>
            <person name="Albert R."/>
            <person name="Binder M."/>
            <person name="Bloem J."/>
            <person name="Labutti K."/>
            <person name="Salamov A."/>
            <person name="Andreopoulos B."/>
            <person name="Baker S."/>
            <person name="Barry K."/>
            <person name="Bills G."/>
            <person name="Bluhm B."/>
            <person name="Cannon C."/>
            <person name="Castanera R."/>
            <person name="Culley D."/>
            <person name="Daum C."/>
            <person name="Ezra D."/>
            <person name="Gonzalez J."/>
            <person name="Henrissat B."/>
            <person name="Kuo A."/>
            <person name="Liang C."/>
            <person name="Lipzen A."/>
            <person name="Lutzoni F."/>
            <person name="Magnuson J."/>
            <person name="Mondo S."/>
            <person name="Nolan M."/>
            <person name="Ohm R."/>
            <person name="Pangilinan J."/>
            <person name="Park H.-J."/>
            <person name="Ramirez L."/>
            <person name="Alfaro M."/>
            <person name="Sun H."/>
            <person name="Tritt A."/>
            <person name="Yoshinaga Y."/>
            <person name="Zwiers L.-H."/>
            <person name="Turgeon B."/>
            <person name="Goodwin S."/>
            <person name="Spatafora J."/>
            <person name="Crous P."/>
            <person name="Grigoriev I."/>
        </authorList>
    </citation>
    <scope>NUCLEOTIDE SEQUENCE</scope>
    <source>
        <strain evidence="10">CBS 110217</strain>
    </source>
</reference>
<evidence type="ECO:0000256" key="4">
    <source>
        <dbReference type="ARBA" id="ARBA00012910"/>
    </source>
</evidence>
<dbReference type="FunFam" id="3.20.20.70:FF:000201">
    <property type="entry name" value="Hydroxymethylglutaryl-CoA lyase"/>
    <property type="match status" value="1"/>
</dbReference>
<dbReference type="AlphaFoldDB" id="A0A9P4LRG1"/>
<dbReference type="Proteomes" id="UP000799777">
    <property type="component" value="Unassembled WGS sequence"/>
</dbReference>
<comment type="caution">
    <text evidence="10">The sequence shown here is derived from an EMBL/GenBank/DDBJ whole genome shotgun (WGS) entry which is preliminary data.</text>
</comment>
<dbReference type="SUPFAM" id="SSF52096">
    <property type="entry name" value="ClpP/crotonase"/>
    <property type="match status" value="1"/>
</dbReference>
<dbReference type="PROSITE" id="PS01062">
    <property type="entry name" value="HMG_COA_LYASE"/>
    <property type="match status" value="1"/>
</dbReference>
<dbReference type="CDD" id="cd07938">
    <property type="entry name" value="DRE_TIM_HMGL"/>
    <property type="match status" value="1"/>
</dbReference>
<gene>
    <name evidence="10" type="ORF">EK21DRAFT_54861</name>
</gene>
<dbReference type="GO" id="GO:0006552">
    <property type="term" value="P:L-leucine catabolic process"/>
    <property type="evidence" value="ECO:0007669"/>
    <property type="project" value="TreeGrafter"/>
</dbReference>
<dbReference type="NCBIfam" id="NF004283">
    <property type="entry name" value="PRK05692.1"/>
    <property type="match status" value="1"/>
</dbReference>
<dbReference type="Gene3D" id="3.90.226.10">
    <property type="entry name" value="2-enoyl-CoA Hydratase, Chain A, domain 1"/>
    <property type="match status" value="1"/>
</dbReference>
<evidence type="ECO:0000256" key="5">
    <source>
        <dbReference type="ARBA" id="ARBA00022723"/>
    </source>
</evidence>
<proteinExistence type="inferred from homology"/>
<keyword evidence="7" id="KW-0456">Lyase</keyword>
<protein>
    <recommendedName>
        <fullName evidence="4">hydroxymethylglutaryl-CoA lyase</fullName>
        <ecNumber evidence="4">4.1.3.4</ecNumber>
    </recommendedName>
</protein>
<dbReference type="InterPro" id="IPR029045">
    <property type="entry name" value="ClpP/crotonase-like_dom_sf"/>
</dbReference>
<keyword evidence="6" id="KW-0843">Virulence</keyword>
<accession>A0A9P4LRG1</accession>
<dbReference type="PROSITE" id="PS50991">
    <property type="entry name" value="PYR_CT"/>
    <property type="match status" value="1"/>
</dbReference>
<evidence type="ECO:0000256" key="7">
    <source>
        <dbReference type="ARBA" id="ARBA00023239"/>
    </source>
</evidence>
<feature type="domain" description="Pyruvate carboxyltransferase" evidence="9">
    <location>
        <begin position="7"/>
        <end position="280"/>
    </location>
</feature>
<dbReference type="InterPro" id="IPR013785">
    <property type="entry name" value="Aldolase_TIM"/>
</dbReference>
<dbReference type="EMBL" id="ML978158">
    <property type="protein sequence ID" value="KAF2035283.1"/>
    <property type="molecule type" value="Genomic_DNA"/>
</dbReference>
<evidence type="ECO:0000256" key="1">
    <source>
        <dbReference type="ARBA" id="ARBA00004685"/>
    </source>
</evidence>
<evidence type="ECO:0000259" key="9">
    <source>
        <dbReference type="PROSITE" id="PS50991"/>
    </source>
</evidence>
<dbReference type="PANTHER" id="PTHR42738">
    <property type="entry name" value="HYDROXYMETHYLGLUTARYL-COA LYASE"/>
    <property type="match status" value="1"/>
</dbReference>
<comment type="pathway">
    <text evidence="1">Mycotoxin biosynthesis.</text>
</comment>
<evidence type="ECO:0000256" key="2">
    <source>
        <dbReference type="ARBA" id="ARBA00005143"/>
    </source>
</evidence>
<dbReference type="GO" id="GO:0004419">
    <property type="term" value="F:hydroxymethylglutaryl-CoA lyase activity"/>
    <property type="evidence" value="ECO:0007669"/>
    <property type="project" value="UniProtKB-EC"/>
</dbReference>
<dbReference type="Gene3D" id="3.20.20.70">
    <property type="entry name" value="Aldolase class I"/>
    <property type="match status" value="1"/>
</dbReference>
<sequence>MSPKSQVRIFEVGPRDGLQNIAKSIPTATKIELIQRLRASGLRDIEVTSAVSPKAIPQLADNQQLLSNSSIQNLIKESGVSCPVLVPNTKGLDITLKHEVREVAVFVSASEGFSRANTKCSVEEGLRRAGEVATQAREHGIKVRGYISCIFEDPFDGPTTESAVLQVVQKLLGMGCYEISLGDTLGTGTAADVQRLLTYLFQNGIPEDKLAGHFHDTYGQAVSNAWTAYQLGLRAFDSSVAGLGGCPYAPGAKGNVATEDLVYMFERAGISTGVDLPKLVDTGAWISSQLQQANSSRAGAALARKLAPPLPSSSTTEQTKKLAWLDLPNQSDGLIIQKSGASIKITLNRPKNGNALTTAMISALTSFFTSAANDTGISRIVITAHGRFFCTGMDLSASSSPVASGQSASTAQFERLTMLFKVISSAPQVTIAAINGPTFGGGVGLAFACDVRIGVKEAVFTLSEVKLGLAPATISPYVVREWGVPFAREAMLSARPVSVSELKDLGAVAEVVEKEKLEDEVDAYLVGLKKVAPRASALCKDLVRAPVPGEIKRVFEEMMTGKEAEFGLREFQARRVVDWDEWVERKGRAKL</sequence>
<evidence type="ECO:0000256" key="6">
    <source>
        <dbReference type="ARBA" id="ARBA00023026"/>
    </source>
</evidence>
<dbReference type="InterPro" id="IPR001753">
    <property type="entry name" value="Enoyl-CoA_hydra/iso"/>
</dbReference>
<keyword evidence="11" id="KW-1185">Reference proteome</keyword>
<dbReference type="InterPro" id="IPR000138">
    <property type="entry name" value="HMG_CoA_lyase_AS"/>
</dbReference>
<dbReference type="Pfam" id="PF00682">
    <property type="entry name" value="HMGL-like"/>
    <property type="match status" value="1"/>
</dbReference>
<evidence type="ECO:0000313" key="11">
    <source>
        <dbReference type="Proteomes" id="UP000799777"/>
    </source>
</evidence>
<dbReference type="GO" id="GO:0046951">
    <property type="term" value="P:ketone body biosynthetic process"/>
    <property type="evidence" value="ECO:0007669"/>
    <property type="project" value="TreeGrafter"/>
</dbReference>
<dbReference type="SUPFAM" id="SSF51569">
    <property type="entry name" value="Aldolase"/>
    <property type="match status" value="1"/>
</dbReference>
<dbReference type="GO" id="GO:0046872">
    <property type="term" value="F:metal ion binding"/>
    <property type="evidence" value="ECO:0007669"/>
    <property type="project" value="UniProtKB-KW"/>
</dbReference>
<comment type="similarity">
    <text evidence="3">Belongs to the HMG-CoA lyase family.</text>
</comment>
<evidence type="ECO:0000256" key="3">
    <source>
        <dbReference type="ARBA" id="ARBA00009405"/>
    </source>
</evidence>
<dbReference type="PANTHER" id="PTHR42738:SF17">
    <property type="entry name" value="HYDROXYMETHYLGLUTARYL-COA LYASE"/>
    <property type="match status" value="1"/>
</dbReference>
<comment type="pathway">
    <text evidence="2">Metabolic intermediate metabolism; (S)-3-hydroxy-3-methylglutaryl-CoA degradation; acetoacetate from (S)-3-hydroxy-3-methylglutaryl-CoA: step 1/1.</text>
</comment>
<dbReference type="InterPro" id="IPR043594">
    <property type="entry name" value="HMGL"/>
</dbReference>
<dbReference type="OrthoDB" id="10253869at2759"/>
<dbReference type="Pfam" id="PF00378">
    <property type="entry name" value="ECH_1"/>
    <property type="match status" value="1"/>
</dbReference>
<keyword evidence="5" id="KW-0479">Metal-binding</keyword>